<protein>
    <submittedName>
        <fullName evidence="1">Uncharacterized protein</fullName>
    </submittedName>
</protein>
<accession>A0A495QYA8</accession>
<dbReference type="Proteomes" id="UP000274601">
    <property type="component" value="Unassembled WGS sequence"/>
</dbReference>
<sequence>MPPIHPAYHSPADRLTCSTARCGRLSCFQVRVETATVSADRGGERGCCGAHLGDVVHELALWARGQPRRPARVVVYAMTDDPSSNGAVPFDRLVLGTISV</sequence>
<evidence type="ECO:0000313" key="2">
    <source>
        <dbReference type="Proteomes" id="UP000274601"/>
    </source>
</evidence>
<name>A0A495QYA8_9ACTN</name>
<dbReference type="EMBL" id="RBWU01000001">
    <property type="protein sequence ID" value="RKS79133.1"/>
    <property type="molecule type" value="Genomic_DNA"/>
</dbReference>
<comment type="caution">
    <text evidence="1">The sequence shown here is derived from an EMBL/GenBank/DDBJ whole genome shotgun (WGS) entry which is preliminary data.</text>
</comment>
<organism evidence="1 2">
    <name type="scientific">Actinomadura pelletieri DSM 43383</name>
    <dbReference type="NCBI Taxonomy" id="1120940"/>
    <lineage>
        <taxon>Bacteria</taxon>
        <taxon>Bacillati</taxon>
        <taxon>Actinomycetota</taxon>
        <taxon>Actinomycetes</taxon>
        <taxon>Streptosporangiales</taxon>
        <taxon>Thermomonosporaceae</taxon>
        <taxon>Actinomadura</taxon>
    </lineage>
</organism>
<reference evidence="1 2" key="1">
    <citation type="submission" date="2018-10" db="EMBL/GenBank/DDBJ databases">
        <title>Genomic Encyclopedia of Archaeal and Bacterial Type Strains, Phase II (KMG-II): from individual species to whole genera.</title>
        <authorList>
            <person name="Goeker M."/>
        </authorList>
    </citation>
    <scope>NUCLEOTIDE SEQUENCE [LARGE SCALE GENOMIC DNA]</scope>
    <source>
        <strain evidence="1 2">DSM 43383</strain>
    </source>
</reference>
<evidence type="ECO:0000313" key="1">
    <source>
        <dbReference type="EMBL" id="RKS79133.1"/>
    </source>
</evidence>
<keyword evidence="2" id="KW-1185">Reference proteome</keyword>
<proteinExistence type="predicted"/>
<gene>
    <name evidence="1" type="ORF">BZB76_0575</name>
</gene>
<dbReference type="AlphaFoldDB" id="A0A495QYA8"/>